<sequence length="53" mass="5648">NSVEHNTEAQPSFTCNWPTKTALPSTTQGCATGMNAPSLRERTNGMGPSWKGP</sequence>
<organism evidence="2 3">
    <name type="scientific">Cirrhinus mrigala</name>
    <name type="common">Mrigala</name>
    <dbReference type="NCBI Taxonomy" id="683832"/>
    <lineage>
        <taxon>Eukaryota</taxon>
        <taxon>Metazoa</taxon>
        <taxon>Chordata</taxon>
        <taxon>Craniata</taxon>
        <taxon>Vertebrata</taxon>
        <taxon>Euteleostomi</taxon>
        <taxon>Actinopterygii</taxon>
        <taxon>Neopterygii</taxon>
        <taxon>Teleostei</taxon>
        <taxon>Ostariophysi</taxon>
        <taxon>Cypriniformes</taxon>
        <taxon>Cyprinidae</taxon>
        <taxon>Labeoninae</taxon>
        <taxon>Labeonini</taxon>
        <taxon>Cirrhinus</taxon>
    </lineage>
</organism>
<evidence type="ECO:0000256" key="1">
    <source>
        <dbReference type="SAM" id="MobiDB-lite"/>
    </source>
</evidence>
<feature type="non-terminal residue" evidence="2">
    <location>
        <position position="53"/>
    </location>
</feature>
<feature type="non-terminal residue" evidence="2">
    <location>
        <position position="1"/>
    </location>
</feature>
<feature type="compositionally biased region" description="Polar residues" evidence="1">
    <location>
        <begin position="1"/>
        <end position="30"/>
    </location>
</feature>
<dbReference type="Proteomes" id="UP001529510">
    <property type="component" value="Unassembled WGS sequence"/>
</dbReference>
<evidence type="ECO:0000313" key="2">
    <source>
        <dbReference type="EMBL" id="KAL0165447.1"/>
    </source>
</evidence>
<accession>A0ABD0NVG2</accession>
<gene>
    <name evidence="2" type="ORF">M9458_041200</name>
</gene>
<keyword evidence="3" id="KW-1185">Reference proteome</keyword>
<feature type="region of interest" description="Disordered" evidence="1">
    <location>
        <begin position="1"/>
        <end position="53"/>
    </location>
</feature>
<proteinExistence type="predicted"/>
<evidence type="ECO:0008006" key="4">
    <source>
        <dbReference type="Google" id="ProtNLM"/>
    </source>
</evidence>
<comment type="caution">
    <text evidence="2">The sequence shown here is derived from an EMBL/GenBank/DDBJ whole genome shotgun (WGS) entry which is preliminary data.</text>
</comment>
<protein>
    <recommendedName>
        <fullName evidence="4">Prolactin receptor</fullName>
    </recommendedName>
</protein>
<dbReference type="AlphaFoldDB" id="A0ABD0NVG2"/>
<dbReference type="EMBL" id="JAMKFB020000020">
    <property type="protein sequence ID" value="KAL0165447.1"/>
    <property type="molecule type" value="Genomic_DNA"/>
</dbReference>
<name>A0ABD0NVG2_CIRMR</name>
<evidence type="ECO:0000313" key="3">
    <source>
        <dbReference type="Proteomes" id="UP001529510"/>
    </source>
</evidence>
<reference evidence="2 3" key="1">
    <citation type="submission" date="2024-05" db="EMBL/GenBank/DDBJ databases">
        <title>Genome sequencing and assembly of Indian major carp, Cirrhinus mrigala (Hamilton, 1822).</title>
        <authorList>
            <person name="Mohindra V."/>
            <person name="Chowdhury L.M."/>
            <person name="Lal K."/>
            <person name="Jena J.K."/>
        </authorList>
    </citation>
    <scope>NUCLEOTIDE SEQUENCE [LARGE SCALE GENOMIC DNA]</scope>
    <source>
        <strain evidence="2">CM1030</strain>
        <tissue evidence="2">Blood</tissue>
    </source>
</reference>